<keyword evidence="9 18" id="KW-0418">Kinase</keyword>
<dbReference type="FunFam" id="3.30.1490.20:FF:000010">
    <property type="entry name" value="Phosphoenolpyruvate synthase"/>
    <property type="match status" value="1"/>
</dbReference>
<dbReference type="Pfam" id="PF00391">
    <property type="entry name" value="PEP-utilizers"/>
    <property type="match status" value="1"/>
</dbReference>
<evidence type="ECO:0000256" key="12">
    <source>
        <dbReference type="ARBA" id="ARBA00033470"/>
    </source>
</evidence>
<comment type="function">
    <text evidence="2">Catalyzes the phosphorylation of pyruvate to phosphoenolpyruvate.</text>
</comment>
<dbReference type="SUPFAM" id="SSF52009">
    <property type="entry name" value="Phosphohistidine domain"/>
    <property type="match status" value="1"/>
</dbReference>
<evidence type="ECO:0000256" key="13">
    <source>
        <dbReference type="ARBA" id="ARBA00047700"/>
    </source>
</evidence>
<dbReference type="InterPro" id="IPR002192">
    <property type="entry name" value="PPDK_AMP/ATP-bd"/>
</dbReference>
<evidence type="ECO:0000313" key="18">
    <source>
        <dbReference type="EMBL" id="OUJ18166.1"/>
    </source>
</evidence>
<dbReference type="NCBIfam" id="NF005057">
    <property type="entry name" value="PRK06464.1"/>
    <property type="match status" value="1"/>
</dbReference>
<evidence type="ECO:0000256" key="1">
    <source>
        <dbReference type="ARBA" id="ARBA00001946"/>
    </source>
</evidence>
<evidence type="ECO:0000256" key="10">
    <source>
        <dbReference type="ARBA" id="ARBA00022840"/>
    </source>
</evidence>
<dbReference type="InterPro" id="IPR006319">
    <property type="entry name" value="PEP_synth"/>
</dbReference>
<evidence type="ECO:0000256" key="5">
    <source>
        <dbReference type="ARBA" id="ARBA00011996"/>
    </source>
</evidence>
<dbReference type="PROSITE" id="PS00742">
    <property type="entry name" value="PEP_ENZYMES_2"/>
    <property type="match status" value="1"/>
</dbReference>
<evidence type="ECO:0000256" key="8">
    <source>
        <dbReference type="ARBA" id="ARBA00022741"/>
    </source>
</evidence>
<dbReference type="PROSITE" id="PS00370">
    <property type="entry name" value="PEP_ENZYMES_PHOS_SITE"/>
    <property type="match status" value="1"/>
</dbReference>
<dbReference type="Gene3D" id="3.20.20.60">
    <property type="entry name" value="Phosphoenolpyruvate-binding domains"/>
    <property type="match status" value="1"/>
</dbReference>
<evidence type="ECO:0000256" key="4">
    <source>
        <dbReference type="ARBA" id="ARBA00007837"/>
    </source>
</evidence>
<dbReference type="GO" id="GO:0006094">
    <property type="term" value="P:gluconeogenesis"/>
    <property type="evidence" value="ECO:0007669"/>
    <property type="project" value="UniProtKB-UniPathway"/>
</dbReference>
<name>A0A1Y3GFK7_9EURY</name>
<dbReference type="GO" id="GO:0005524">
    <property type="term" value="F:ATP binding"/>
    <property type="evidence" value="ECO:0007669"/>
    <property type="project" value="UniProtKB-KW"/>
</dbReference>
<feature type="domain" description="PEP-utilising enzyme mobile" evidence="15">
    <location>
        <begin position="362"/>
        <end position="432"/>
    </location>
</feature>
<dbReference type="NCBIfam" id="TIGR01418">
    <property type="entry name" value="PEP_synth"/>
    <property type="match status" value="1"/>
</dbReference>
<proteinExistence type="inferred from homology"/>
<keyword evidence="8" id="KW-0547">Nucleotide-binding</keyword>
<evidence type="ECO:0000256" key="3">
    <source>
        <dbReference type="ARBA" id="ARBA00004742"/>
    </source>
</evidence>
<dbReference type="PIRSF" id="PIRSF000854">
    <property type="entry name" value="PEP_synthase"/>
    <property type="match status" value="1"/>
</dbReference>
<gene>
    <name evidence="18" type="ORF">AMET1_1069</name>
</gene>
<dbReference type="InterPro" id="IPR008279">
    <property type="entry name" value="PEP-util_enz_mobile_dom"/>
</dbReference>
<dbReference type="InterPro" id="IPR015813">
    <property type="entry name" value="Pyrv/PenolPyrv_kinase-like_dom"/>
</dbReference>
<protein>
    <recommendedName>
        <fullName evidence="14">Probable phosphoenolpyruvate synthase</fullName>
        <ecNumber evidence="5">2.7.9.2</ecNumber>
    </recommendedName>
    <alternativeName>
        <fullName evidence="12">Pyruvate, water dikinase</fullName>
    </alternativeName>
</protein>
<dbReference type="Gene3D" id="3.30.1490.20">
    <property type="entry name" value="ATP-grasp fold, A domain"/>
    <property type="match status" value="1"/>
</dbReference>
<dbReference type="UniPathway" id="UPA00138"/>
<dbReference type="PRINTS" id="PR01736">
    <property type="entry name" value="PHPHTRNFRASE"/>
</dbReference>
<organism evidence="18 19">
    <name type="scientific">Methanonatronarchaeum thermophilum</name>
    <dbReference type="NCBI Taxonomy" id="1927129"/>
    <lineage>
        <taxon>Archaea</taxon>
        <taxon>Methanobacteriati</taxon>
        <taxon>Methanobacteriota</taxon>
        <taxon>Methanonatronarchaeia</taxon>
        <taxon>Methanonatronarchaeales</taxon>
        <taxon>Methanonatronarchaeaceae</taxon>
        <taxon>Methanonatronarchaeum</taxon>
    </lineage>
</organism>
<evidence type="ECO:0000256" key="7">
    <source>
        <dbReference type="ARBA" id="ARBA00022723"/>
    </source>
</evidence>
<evidence type="ECO:0000256" key="9">
    <source>
        <dbReference type="ARBA" id="ARBA00022777"/>
    </source>
</evidence>
<reference evidence="18 19" key="1">
    <citation type="submission" date="2016-12" db="EMBL/GenBank/DDBJ databases">
        <title>Discovery of methanogenic haloarchaea.</title>
        <authorList>
            <person name="Sorokin D.Y."/>
            <person name="Makarova K.S."/>
            <person name="Abbas B."/>
            <person name="Ferrer M."/>
            <person name="Golyshin P.N."/>
        </authorList>
    </citation>
    <scope>NUCLEOTIDE SEQUENCE [LARGE SCALE GENOMIC DNA]</scope>
    <source>
        <strain evidence="18">AMET1</strain>
    </source>
</reference>
<dbReference type="GO" id="GO:0046872">
    <property type="term" value="F:metal ion binding"/>
    <property type="evidence" value="ECO:0007669"/>
    <property type="project" value="UniProtKB-KW"/>
</dbReference>
<keyword evidence="6" id="KW-0808">Transferase</keyword>
<dbReference type="InterPro" id="IPR013815">
    <property type="entry name" value="ATP_grasp_subdomain_1"/>
</dbReference>
<evidence type="ECO:0000256" key="11">
    <source>
        <dbReference type="ARBA" id="ARBA00022842"/>
    </source>
</evidence>
<dbReference type="AlphaFoldDB" id="A0A1Y3GFK7"/>
<dbReference type="Pfam" id="PF02896">
    <property type="entry name" value="PEP-utilizers_C"/>
    <property type="match status" value="1"/>
</dbReference>
<dbReference type="Gene3D" id="3.30.470.20">
    <property type="entry name" value="ATP-grasp fold, B domain"/>
    <property type="match status" value="1"/>
</dbReference>
<evidence type="ECO:0000313" key="19">
    <source>
        <dbReference type="Proteomes" id="UP000195137"/>
    </source>
</evidence>
<dbReference type="SUPFAM" id="SSF51621">
    <property type="entry name" value="Phosphoenolpyruvate/pyruvate domain"/>
    <property type="match status" value="1"/>
</dbReference>
<evidence type="ECO:0000259" key="15">
    <source>
        <dbReference type="Pfam" id="PF00391"/>
    </source>
</evidence>
<accession>A0A1Y3GFK7</accession>
<evidence type="ECO:0000256" key="2">
    <source>
        <dbReference type="ARBA" id="ARBA00002988"/>
    </source>
</evidence>
<evidence type="ECO:0000259" key="17">
    <source>
        <dbReference type="Pfam" id="PF02896"/>
    </source>
</evidence>
<comment type="catalytic activity">
    <reaction evidence="13">
        <text>pyruvate + ATP + H2O = phosphoenolpyruvate + AMP + phosphate + 2 H(+)</text>
        <dbReference type="Rhea" id="RHEA:11364"/>
        <dbReference type="ChEBI" id="CHEBI:15361"/>
        <dbReference type="ChEBI" id="CHEBI:15377"/>
        <dbReference type="ChEBI" id="CHEBI:15378"/>
        <dbReference type="ChEBI" id="CHEBI:30616"/>
        <dbReference type="ChEBI" id="CHEBI:43474"/>
        <dbReference type="ChEBI" id="CHEBI:58702"/>
        <dbReference type="ChEBI" id="CHEBI:456215"/>
        <dbReference type="EC" id="2.7.9.2"/>
    </reaction>
</comment>
<keyword evidence="11" id="KW-0460">Magnesium</keyword>
<dbReference type="PANTHER" id="PTHR43030">
    <property type="entry name" value="PHOSPHOENOLPYRUVATE SYNTHASE"/>
    <property type="match status" value="1"/>
</dbReference>
<feature type="domain" description="PEP-utilising enzyme C-terminal" evidence="17">
    <location>
        <begin position="453"/>
        <end position="742"/>
    </location>
</feature>
<dbReference type="EMBL" id="MRZU01000004">
    <property type="protein sequence ID" value="OUJ18166.1"/>
    <property type="molecule type" value="Genomic_DNA"/>
</dbReference>
<dbReference type="PANTHER" id="PTHR43030:SF1">
    <property type="entry name" value="PHOSPHOENOLPYRUVATE SYNTHASE"/>
    <property type="match status" value="1"/>
</dbReference>
<keyword evidence="19" id="KW-1185">Reference proteome</keyword>
<dbReference type="InterPro" id="IPR040442">
    <property type="entry name" value="Pyrv_kinase-like_dom_sf"/>
</dbReference>
<dbReference type="Pfam" id="PF01326">
    <property type="entry name" value="PPDK_N"/>
    <property type="match status" value="1"/>
</dbReference>
<keyword evidence="7" id="KW-0479">Metal-binding</keyword>
<evidence type="ECO:0000259" key="16">
    <source>
        <dbReference type="Pfam" id="PF01326"/>
    </source>
</evidence>
<evidence type="ECO:0000256" key="6">
    <source>
        <dbReference type="ARBA" id="ARBA00022679"/>
    </source>
</evidence>
<dbReference type="Proteomes" id="UP000195137">
    <property type="component" value="Unassembled WGS sequence"/>
</dbReference>
<dbReference type="OrthoDB" id="23397at2157"/>
<evidence type="ECO:0000256" key="14">
    <source>
        <dbReference type="ARBA" id="ARBA00071420"/>
    </source>
</evidence>
<comment type="cofactor">
    <cofactor evidence="1">
        <name>Mg(2+)</name>
        <dbReference type="ChEBI" id="CHEBI:18420"/>
    </cofactor>
</comment>
<keyword evidence="18" id="KW-0670">Pyruvate</keyword>
<feature type="domain" description="Pyruvate phosphate dikinase AMP/ATP-binding" evidence="16">
    <location>
        <begin position="15"/>
        <end position="323"/>
    </location>
</feature>
<keyword evidence="10" id="KW-0067">ATP-binding</keyword>
<dbReference type="SUPFAM" id="SSF56059">
    <property type="entry name" value="Glutathione synthetase ATP-binding domain-like"/>
    <property type="match status" value="1"/>
</dbReference>
<comment type="caution">
    <text evidence="18">The sequence shown here is derived from an EMBL/GenBank/DDBJ whole genome shotgun (WGS) entry which is preliminary data.</text>
</comment>
<comment type="similarity">
    <text evidence="4">Belongs to the PEP-utilizing enzyme family.</text>
</comment>
<dbReference type="Gene3D" id="3.50.30.10">
    <property type="entry name" value="Phosphohistidine domain"/>
    <property type="match status" value="1"/>
</dbReference>
<dbReference type="GO" id="GO:0008986">
    <property type="term" value="F:pyruvate, water dikinase activity"/>
    <property type="evidence" value="ECO:0007669"/>
    <property type="project" value="UniProtKB-EC"/>
</dbReference>
<dbReference type="InterPro" id="IPR023151">
    <property type="entry name" value="PEP_util_CS"/>
</dbReference>
<comment type="pathway">
    <text evidence="3">Carbohydrate biosynthesis; gluconeogenesis.</text>
</comment>
<dbReference type="EC" id="2.7.9.2" evidence="5"/>
<dbReference type="InterPro" id="IPR000121">
    <property type="entry name" value="PEP_util_C"/>
</dbReference>
<dbReference type="InterPro" id="IPR018274">
    <property type="entry name" value="PEP_util_AS"/>
</dbReference>
<sequence>MIIAWIDEVDNTDLELVGGKGASLGELKQAELPVPDAFVVTAETFRRFIVDSGIDKEIFKILDETNVDNSEELQKASQKIKEIIIETETPEDIKQEVNKAYEKISEKAEGDNEFVAIRSSATAEDLPDASFAGQQETFLNIRGQKNVMEKIKECWASLYTARAIFYREKQNFEHSKVNIAVVVQRMVNAEKAGVIFTSHPTTGEDDVIIEAGWGLGEGVVSGSVSPDHYIINKKGFEIKKRDISTKRTMFDRDPETGETRHVDVPEDMMDEPTLTDEEITELAKMGEGVEKHYKTPQDVEWAIEDNEIYMLQSRPITTITDEEIPENETSGEIIVEGLGASPGIGAGTVKIVKNLDELDKVKEGDILVTSMTTPDMVPAMKKASAIVTDEGGLTCHAAIVSRELSTPAVVGANGASKTLKDGEEVTVDGEKGKIYKGKIKKEKTQKTEKTVVKTENNIVTATDIKVNVSIPEAAERAAQTGADGVGLLRIEHLVLGLNRHPQSYAEKGEQEEFIRELENGIRKVADEFYPKPVWIRTLDAPTDEFRSLEGGDREPEEHNPMLGFRGIRRDLKYTEIFEMQIKAIKKLIEKGYTNLGLMLPLIQHPKEVKQAKEMMKEHNLDLEKIDFGIMVETPAASLIIEDIIKEDIDFISFGTNDLTQYTLAVDRNNERVSGNYDERHPAVLKLIERVIEKCNEADVKTSICGQAGSYPDIVDRLVNMGITSVSANIDSVREIRKTVAKKEKQMLLDSIRK</sequence>
<dbReference type="InterPro" id="IPR036637">
    <property type="entry name" value="Phosphohistidine_dom_sf"/>
</dbReference>